<keyword evidence="1" id="KW-0808">Transferase</keyword>
<accession>A0A2Z4XZP8</accession>
<dbReference type="RefSeq" id="WP_112870323.1">
    <property type="nucleotide sequence ID" value="NZ_CP021781.1"/>
</dbReference>
<evidence type="ECO:0000256" key="1">
    <source>
        <dbReference type="ARBA" id="ARBA00022679"/>
    </source>
</evidence>
<evidence type="ECO:0000313" key="6">
    <source>
        <dbReference type="Proteomes" id="UP000251120"/>
    </source>
</evidence>
<dbReference type="PANTHER" id="PTHR10584">
    <property type="entry name" value="SUGAR KINASE"/>
    <property type="match status" value="1"/>
</dbReference>
<dbReference type="Pfam" id="PF00294">
    <property type="entry name" value="PfkB"/>
    <property type="match status" value="2"/>
</dbReference>
<reference evidence="4 6" key="1">
    <citation type="submission" date="2017-06" db="EMBL/GenBank/DDBJ databases">
        <title>Complete genome of Francisella adeliensis.</title>
        <authorList>
            <person name="Vallesi A."/>
            <person name="Sjodin A."/>
        </authorList>
    </citation>
    <scope>NUCLEOTIDE SEQUENCE [LARGE SCALE GENOMIC DNA]</scope>
    <source>
        <strain evidence="4 6">FDC440</strain>
    </source>
</reference>
<keyword evidence="7" id="KW-1185">Reference proteome</keyword>
<dbReference type="Proteomes" id="UP000251120">
    <property type="component" value="Chromosome"/>
</dbReference>
<gene>
    <name evidence="4" type="ORF">CDH04_06865</name>
    <name evidence="5" type="ORF">FZC43_06865</name>
</gene>
<protein>
    <submittedName>
        <fullName evidence="4">Carbohydrate kinase family protein</fullName>
    </submittedName>
</protein>
<dbReference type="EMBL" id="CP043424">
    <property type="protein sequence ID" value="QIW12389.1"/>
    <property type="molecule type" value="Genomic_DNA"/>
</dbReference>
<dbReference type="Gene3D" id="3.40.1190.20">
    <property type="match status" value="1"/>
</dbReference>
<name>A0A2Z4XZP8_9GAMM</name>
<evidence type="ECO:0000313" key="7">
    <source>
        <dbReference type="Proteomes" id="UP000681131"/>
    </source>
</evidence>
<feature type="domain" description="Carbohydrate kinase PfkB" evidence="3">
    <location>
        <begin position="43"/>
        <end position="235"/>
    </location>
</feature>
<feature type="domain" description="Carbohydrate kinase PfkB" evidence="3">
    <location>
        <begin position="262"/>
        <end position="341"/>
    </location>
</feature>
<dbReference type="GO" id="GO:0016301">
    <property type="term" value="F:kinase activity"/>
    <property type="evidence" value="ECO:0007669"/>
    <property type="project" value="UniProtKB-KW"/>
</dbReference>
<dbReference type="AlphaFoldDB" id="A0A2Z4XZP8"/>
<dbReference type="EMBL" id="CP021781">
    <property type="protein sequence ID" value="AXA34146.1"/>
    <property type="molecule type" value="Genomic_DNA"/>
</dbReference>
<dbReference type="OrthoDB" id="9792663at2"/>
<dbReference type="Proteomes" id="UP000681131">
    <property type="component" value="Chromosome"/>
</dbReference>
<sequence length="369" mass="40451">MKNNIKALTIGGATLDTIIQYEEMFTMNMQKKDVTQSYMLLEEGAKVEVKEHNSFSGGGATNAAVSFKKQGINVSFFGKVGKDLAGDKIVEELKNFGIDTGNVRYSSSYGTATSYVIPTLSGDRTIFAYRGANKDILKDDLPEQAIADSDFIYITSLSQSSAARLPEIVDLATKSDTKIAINPGSSQLSIGESFIKESMSGIDILVLNYQEAQKLMLSLLSLDDEDVAKSKDRLKTSHETDNSDFLNATFRLPDFFKICLDLGVRLIVVTDGSNGVYAATKQKIYHSESLYIKNVINTLGAGDAFSSTFCASIYKGFSVEDSIKYALINASHVIQYPDAKFGLQSFEKLNEIKSKMNTGLDNKITVSDW</sequence>
<reference evidence="5 7" key="2">
    <citation type="submission" date="2019-08" db="EMBL/GenBank/DDBJ databases">
        <title>Complete genome sequences of Francisella adeliensis (FSC1325 and FSC1326).</title>
        <authorList>
            <person name="Ohrman C."/>
            <person name="Uneklint I."/>
            <person name="Vallesi A."/>
            <person name="Karlsson L."/>
            <person name="Sjodin A."/>
        </authorList>
    </citation>
    <scope>NUCLEOTIDE SEQUENCE [LARGE SCALE GENOMIC DNA]</scope>
    <source>
        <strain evidence="5 7">FSC1325</strain>
    </source>
</reference>
<dbReference type="InterPro" id="IPR011611">
    <property type="entry name" value="PfkB_dom"/>
</dbReference>
<evidence type="ECO:0000313" key="4">
    <source>
        <dbReference type="EMBL" id="AXA34146.1"/>
    </source>
</evidence>
<dbReference type="InterPro" id="IPR029056">
    <property type="entry name" value="Ribokinase-like"/>
</dbReference>
<evidence type="ECO:0000256" key="2">
    <source>
        <dbReference type="ARBA" id="ARBA00022777"/>
    </source>
</evidence>
<evidence type="ECO:0000259" key="3">
    <source>
        <dbReference type="Pfam" id="PF00294"/>
    </source>
</evidence>
<dbReference type="KEGG" id="fad:CDH04_06865"/>
<proteinExistence type="predicted"/>
<evidence type="ECO:0000313" key="5">
    <source>
        <dbReference type="EMBL" id="QIW12389.1"/>
    </source>
</evidence>
<dbReference type="SUPFAM" id="SSF53613">
    <property type="entry name" value="Ribokinase-like"/>
    <property type="match status" value="1"/>
</dbReference>
<keyword evidence="2 4" id="KW-0418">Kinase</keyword>
<organism evidence="4 6">
    <name type="scientific">Francisella adeliensis</name>
    <dbReference type="NCBI Taxonomy" id="2007306"/>
    <lineage>
        <taxon>Bacteria</taxon>
        <taxon>Pseudomonadati</taxon>
        <taxon>Pseudomonadota</taxon>
        <taxon>Gammaproteobacteria</taxon>
        <taxon>Thiotrichales</taxon>
        <taxon>Francisellaceae</taxon>
        <taxon>Francisella</taxon>
    </lineage>
</organism>
<dbReference type="PANTHER" id="PTHR10584:SF166">
    <property type="entry name" value="RIBOKINASE"/>
    <property type="match status" value="1"/>
</dbReference>